<sequence>MKLRRCTTSTAAIVIFESLLAVTKEGRSRHCSQSHHHHLREKPPSKVPWPPSPVTKPPSPTSNSSFCHRLAVPFSLSHCRSSFTASDRREQPLLPPKIHRRRETRNSATVKSLPMLRYAPLTPGIRCAAIIDSWSPLPLKLIIRPLSYFFRVAGQSTVTGCGIRAAAVVQELTNPAMWNRFTWGWSQFAGLEAIEGLKSSSSESILLLMDSVSEGSRGLDAQPTAIADHQE</sequence>
<evidence type="ECO:0000256" key="1">
    <source>
        <dbReference type="SAM" id="MobiDB-lite"/>
    </source>
</evidence>
<name>A0ABU6U9R7_9FABA</name>
<protein>
    <submittedName>
        <fullName evidence="2">Uncharacterized protein</fullName>
    </submittedName>
</protein>
<proteinExistence type="predicted"/>
<dbReference type="Proteomes" id="UP001341840">
    <property type="component" value="Unassembled WGS sequence"/>
</dbReference>
<dbReference type="EMBL" id="JASCZI010120907">
    <property type="protein sequence ID" value="MED6157405.1"/>
    <property type="molecule type" value="Genomic_DNA"/>
</dbReference>
<keyword evidence="3" id="KW-1185">Reference proteome</keyword>
<evidence type="ECO:0000313" key="3">
    <source>
        <dbReference type="Proteomes" id="UP001341840"/>
    </source>
</evidence>
<organism evidence="2 3">
    <name type="scientific">Stylosanthes scabra</name>
    <dbReference type="NCBI Taxonomy" id="79078"/>
    <lineage>
        <taxon>Eukaryota</taxon>
        <taxon>Viridiplantae</taxon>
        <taxon>Streptophyta</taxon>
        <taxon>Embryophyta</taxon>
        <taxon>Tracheophyta</taxon>
        <taxon>Spermatophyta</taxon>
        <taxon>Magnoliopsida</taxon>
        <taxon>eudicotyledons</taxon>
        <taxon>Gunneridae</taxon>
        <taxon>Pentapetalae</taxon>
        <taxon>rosids</taxon>
        <taxon>fabids</taxon>
        <taxon>Fabales</taxon>
        <taxon>Fabaceae</taxon>
        <taxon>Papilionoideae</taxon>
        <taxon>50 kb inversion clade</taxon>
        <taxon>dalbergioids sensu lato</taxon>
        <taxon>Dalbergieae</taxon>
        <taxon>Pterocarpus clade</taxon>
        <taxon>Stylosanthes</taxon>
    </lineage>
</organism>
<feature type="region of interest" description="Disordered" evidence="1">
    <location>
        <begin position="26"/>
        <end position="62"/>
    </location>
</feature>
<feature type="compositionally biased region" description="Basic residues" evidence="1">
    <location>
        <begin position="27"/>
        <end position="40"/>
    </location>
</feature>
<comment type="caution">
    <text evidence="2">The sequence shown here is derived from an EMBL/GenBank/DDBJ whole genome shotgun (WGS) entry which is preliminary data.</text>
</comment>
<evidence type="ECO:0000313" key="2">
    <source>
        <dbReference type="EMBL" id="MED6157405.1"/>
    </source>
</evidence>
<reference evidence="2 3" key="1">
    <citation type="journal article" date="2023" name="Plants (Basel)">
        <title>Bridging the Gap: Combining Genomics and Transcriptomics Approaches to Understand Stylosanthes scabra, an Orphan Legume from the Brazilian Caatinga.</title>
        <authorList>
            <person name="Ferreira-Neto J.R.C."/>
            <person name="da Silva M.D."/>
            <person name="Binneck E."/>
            <person name="de Melo N.F."/>
            <person name="da Silva R.H."/>
            <person name="de Melo A.L.T.M."/>
            <person name="Pandolfi V."/>
            <person name="Bustamante F.O."/>
            <person name="Brasileiro-Vidal A.C."/>
            <person name="Benko-Iseppon A.M."/>
        </authorList>
    </citation>
    <scope>NUCLEOTIDE SEQUENCE [LARGE SCALE GENOMIC DNA]</scope>
    <source>
        <tissue evidence="2">Leaves</tissue>
    </source>
</reference>
<accession>A0ABU6U9R7</accession>
<feature type="compositionally biased region" description="Pro residues" evidence="1">
    <location>
        <begin position="45"/>
        <end position="60"/>
    </location>
</feature>
<gene>
    <name evidence="2" type="ORF">PIB30_022814</name>
</gene>